<sequence length="290" mass="33476">MSNKNEIILYQSDNLSEHIEVRLDQDTVWLTLNQIAQLFDRDKSVISRHLRNIYKEGELSREATVAKNATVQLEAGREVSREIDYYNLDAILSVGYRVNSKQGTQFRVWATNVLRDYLLRGVAISQRMDRMENHFEELSKEVKEIRFQLKTQDLPRQGIFFNGQIFDAYVFLSGLIKRARKSILLLDNYVDESVLTLLSKRGEGVSATIYTKSISKQLRLDNQKHNSQYPEIKVVEFSEAHDRFLILDGKDCYHIGASLKDLGKKWFAFSKMEGIAGMILTNLPSAEDDK</sequence>
<dbReference type="PANTHER" id="PTHR35810">
    <property type="entry name" value="CYTOPLASMIC PROTEIN-RELATED"/>
    <property type="match status" value="1"/>
</dbReference>
<dbReference type="eggNOG" id="COG3943">
    <property type="taxonomic scope" value="Bacteria"/>
</dbReference>
<dbReference type="InterPro" id="IPR011204">
    <property type="entry name" value="Virulence_RhuM-like"/>
</dbReference>
<dbReference type="PATRIC" id="fig|1305737.6.peg.568"/>
<gene>
    <name evidence="1" type="ORF">HLUCCX10_00550</name>
</gene>
<dbReference type="OrthoDB" id="9816206at2"/>
<dbReference type="STRING" id="1305737.GCA_000526355_00491"/>
<dbReference type="Proteomes" id="UP000050421">
    <property type="component" value="Unassembled WGS sequence"/>
</dbReference>
<reference evidence="1 2" key="1">
    <citation type="submission" date="2015-09" db="EMBL/GenBank/DDBJ databases">
        <title>Identification and resolution of microdiversity through metagenomic sequencing of parallel consortia.</title>
        <authorList>
            <person name="Nelson W.C."/>
            <person name="Romine M.F."/>
            <person name="Lindemann S.R."/>
        </authorList>
    </citation>
    <scope>NUCLEOTIDE SEQUENCE [LARGE SCALE GENOMIC DNA]</scope>
    <source>
        <strain evidence="1">HL-49</strain>
    </source>
</reference>
<dbReference type="EMBL" id="LJXT01000002">
    <property type="protein sequence ID" value="KPQ20090.1"/>
    <property type="molecule type" value="Genomic_DNA"/>
</dbReference>
<proteinExistence type="predicted"/>
<dbReference type="AlphaFoldDB" id="A0A0N8KHL7"/>
<protein>
    <submittedName>
        <fullName evidence="1">Virulence protein RhuM family</fullName>
    </submittedName>
</protein>
<comment type="caution">
    <text evidence="1">The sequence shown here is derived from an EMBL/GenBank/DDBJ whole genome shotgun (WGS) entry which is preliminary data.</text>
</comment>
<organism evidence="1 2">
    <name type="scientific">Algoriphagus marincola HL-49</name>
    <dbReference type="NCBI Taxonomy" id="1305737"/>
    <lineage>
        <taxon>Bacteria</taxon>
        <taxon>Pseudomonadati</taxon>
        <taxon>Bacteroidota</taxon>
        <taxon>Cytophagia</taxon>
        <taxon>Cytophagales</taxon>
        <taxon>Cyclobacteriaceae</taxon>
        <taxon>Algoriphagus</taxon>
    </lineage>
</organism>
<dbReference type="PANTHER" id="PTHR35810:SF1">
    <property type="entry name" value="CYTOPLASMIC PROTEIN"/>
    <property type="match status" value="1"/>
</dbReference>
<name>A0A0N8KHL7_9BACT</name>
<evidence type="ECO:0000313" key="2">
    <source>
        <dbReference type="Proteomes" id="UP000050421"/>
    </source>
</evidence>
<evidence type="ECO:0000313" key="1">
    <source>
        <dbReference type="EMBL" id="KPQ20090.1"/>
    </source>
</evidence>
<accession>A0A0N8KHL7</accession>
<dbReference type="Pfam" id="PF13310">
    <property type="entry name" value="Virulence_RhuM"/>
    <property type="match status" value="1"/>
</dbReference>